<dbReference type="InterPro" id="IPR002355">
    <property type="entry name" value="Cu_oxidase_Cu_BS"/>
</dbReference>
<dbReference type="EMBL" id="SDMP01000009">
    <property type="protein sequence ID" value="RYR36617.1"/>
    <property type="molecule type" value="Genomic_DNA"/>
</dbReference>
<dbReference type="Pfam" id="PF07732">
    <property type="entry name" value="Cu-oxidase_3"/>
    <property type="match status" value="2"/>
</dbReference>
<evidence type="ECO:0000256" key="1">
    <source>
        <dbReference type="ARBA" id="ARBA00000349"/>
    </source>
</evidence>
<keyword evidence="6 13" id="KW-0964">Secreted</keyword>
<keyword evidence="5 13" id="KW-0052">Apoplast</keyword>
<dbReference type="InterPro" id="IPR034288">
    <property type="entry name" value="CuRO_1_LCC"/>
</dbReference>
<dbReference type="PANTHER" id="PTHR11709:SF487">
    <property type="entry name" value="LACCASE"/>
    <property type="match status" value="1"/>
</dbReference>
<comment type="cofactor">
    <cofactor evidence="13">
        <name>Cu cation</name>
        <dbReference type="ChEBI" id="CHEBI:23378"/>
    </cofactor>
    <text evidence="13">Binds 4 Cu cations per monomer.</text>
</comment>
<dbReference type="SUPFAM" id="SSF49503">
    <property type="entry name" value="Cupredoxins"/>
    <property type="match status" value="6"/>
</dbReference>
<dbReference type="Gene3D" id="2.60.40.420">
    <property type="entry name" value="Cupredoxins - blue copper proteins"/>
    <property type="match status" value="6"/>
</dbReference>
<sequence>MKILTSLGIILLFLNVIQVTCQAMRHHKFVVRDASFTKLCSTKNILTVNGEFPGPTLYVTKGESIIVDVYNRANYNITIHWHGVNQPRYPWSDGPEFITQCPIQPGAMFSQKVIFSEEEGTLWWHAHSDWSRATVHGAIVIQPKPGHTYPFPKPHKEVPIVLGEWWKEDIVQVFNNFETGGGDPLASDAYTINGQPGDLYNCSNNETFKVNVEHGKTYLLRMVHGGMQDLLFFAIAKHQLTVVGSDGSYVKPFKVEYITISPGQTMDVLLEANQPLDRYYMAAKVYSSATNVSFDTTTTTAIVQYKKGKHIIPSFSSRTPYMPSLPSSNDTNASINMISQMRSLADEAHPIEVPLNISTNLFYTVSVNSLPCSTCEASHIPGNRLAASVNNISFQLPSGNNILNAYYHHLQGVYTQDFPDVPPELFDFTASDLPTFLRTPSVDTEVKVLEYGSTVELVLQGTNLLAGTEHPMHFHGHSFYVVGWGFGNFDKDKDPLTYNLVDPPYQNTIAIPKNGWVTIRFKTQNPGVWFMHCHLERHVRDASFTKLCSTKNILTVNGEFPGPTLYVTKGESIIVDVYNRANYNITIHWHGVNQPRYPWSDGPEFITQCPIQPGAMFSQKVIFSEEEGTLWWHAHSDWSRATVHGAIVIQPKPGHTYPFPKPDREVPMILGEWWKQDVVKVFDDLVSTGADAAISDSYTINGQPGDLHPCSANETFKLNVEYGKTYLLRMINAAMQDLLFFAIAKHQLTVVGSDGSYVKPFKVDYITISPGQTMDVLVQANQPLDQYYMAAKAYSSAFNVRFDNTTTTAILQYKKGISTPHMPSLPSFNDTNSSVNIITQMRSLADEAHPINVPLNITTNLFYTVSVNSLPCPNATICKGPRGNNRFAASMNNISFQFLPKNNNVNILQAYYNNISGVFTENFPDVPPLLFNFTASNLSTFLRTPSVDTEVKVVEYGSTVELVLQGTNLLAGTEHPMHFHGHSFYVVGWGFGNYNKDKDPFTYNLVDPPYQNTVAVPKNGWVAIRFQAKNPGVWFMHCHLERHVSWGMAMTFIVKNGNNPGQQMLPTPPDMPPCN</sequence>
<dbReference type="InterPro" id="IPR011707">
    <property type="entry name" value="Cu-oxidase-like_N"/>
</dbReference>
<evidence type="ECO:0000259" key="15">
    <source>
        <dbReference type="Pfam" id="PF07731"/>
    </source>
</evidence>
<dbReference type="PROSITE" id="PS00079">
    <property type="entry name" value="MULTICOPPER_OXIDASE1"/>
    <property type="match status" value="1"/>
</dbReference>
<keyword evidence="10 13" id="KW-0186">Copper</keyword>
<proteinExistence type="inferred from homology"/>
<dbReference type="GO" id="GO:0046274">
    <property type="term" value="P:lignin catabolic process"/>
    <property type="evidence" value="ECO:0007669"/>
    <property type="project" value="UniProtKB-KW"/>
</dbReference>
<evidence type="ECO:0000256" key="3">
    <source>
        <dbReference type="ARBA" id="ARBA00010609"/>
    </source>
</evidence>
<dbReference type="InterPro" id="IPR008972">
    <property type="entry name" value="Cupredoxin"/>
</dbReference>
<feature type="chain" id="PRO_5018815742" description="Laccase" evidence="13">
    <location>
        <begin position="24"/>
        <end position="1075"/>
    </location>
</feature>
<evidence type="ECO:0000313" key="17">
    <source>
        <dbReference type="EMBL" id="RYR36617.1"/>
    </source>
</evidence>
<feature type="signal peptide" evidence="13">
    <location>
        <begin position="1"/>
        <end position="23"/>
    </location>
</feature>
<feature type="domain" description="Plastocyanin-like" evidence="16">
    <location>
        <begin position="33"/>
        <end position="144"/>
    </location>
</feature>
<evidence type="ECO:0000256" key="7">
    <source>
        <dbReference type="ARBA" id="ARBA00022723"/>
    </source>
</evidence>
<dbReference type="EC" id="1.10.3.2" evidence="4 13"/>
<dbReference type="Pfam" id="PF00394">
    <property type="entry name" value="Cu-oxidase"/>
    <property type="match status" value="2"/>
</dbReference>
<keyword evidence="7 13" id="KW-0479">Metal-binding</keyword>
<dbReference type="CDD" id="cd13849">
    <property type="entry name" value="CuRO_1_LCC_plant"/>
    <property type="match status" value="2"/>
</dbReference>
<comment type="similarity">
    <text evidence="3 13">Belongs to the multicopper oxidase family.</text>
</comment>
<evidence type="ECO:0000256" key="11">
    <source>
        <dbReference type="ARBA" id="ARBA00023180"/>
    </source>
</evidence>
<gene>
    <name evidence="17" type="ORF">Ahy_A09g041581</name>
</gene>
<evidence type="ECO:0000256" key="13">
    <source>
        <dbReference type="RuleBase" id="RU361119"/>
    </source>
</evidence>
<keyword evidence="13" id="KW-0732">Signal</keyword>
<evidence type="ECO:0000256" key="4">
    <source>
        <dbReference type="ARBA" id="ARBA00012297"/>
    </source>
</evidence>
<dbReference type="InterPro" id="IPR033138">
    <property type="entry name" value="Cu_oxidase_CS"/>
</dbReference>
<evidence type="ECO:0000256" key="8">
    <source>
        <dbReference type="ARBA" id="ARBA00022737"/>
    </source>
</evidence>
<feature type="domain" description="Plastocyanin-like" evidence="14">
    <location>
        <begin position="665"/>
        <end position="815"/>
    </location>
</feature>
<evidence type="ECO:0000256" key="6">
    <source>
        <dbReference type="ARBA" id="ARBA00022525"/>
    </source>
</evidence>
<evidence type="ECO:0000256" key="2">
    <source>
        <dbReference type="ARBA" id="ARBA00004271"/>
    </source>
</evidence>
<reference evidence="17 18" key="1">
    <citation type="submission" date="2019-01" db="EMBL/GenBank/DDBJ databases">
        <title>Sequencing of cultivated peanut Arachis hypogaea provides insights into genome evolution and oil improvement.</title>
        <authorList>
            <person name="Chen X."/>
        </authorList>
    </citation>
    <scope>NUCLEOTIDE SEQUENCE [LARGE SCALE GENOMIC DNA]</scope>
    <source>
        <strain evidence="18">cv. Fuhuasheng</strain>
        <tissue evidence="17">Leaves</tissue>
    </source>
</reference>
<feature type="domain" description="Plastocyanin-like" evidence="14">
    <location>
        <begin position="157"/>
        <end position="307"/>
    </location>
</feature>
<dbReference type="PANTHER" id="PTHR11709">
    <property type="entry name" value="MULTI-COPPER OXIDASE"/>
    <property type="match status" value="1"/>
</dbReference>
<protein>
    <recommendedName>
        <fullName evidence="4 13">Laccase</fullName>
        <ecNumber evidence="4 13">1.10.3.2</ecNumber>
    </recommendedName>
    <alternativeName>
        <fullName evidence="13">Benzenediol:oxygen oxidoreductase</fullName>
    </alternativeName>
    <alternativeName>
        <fullName evidence="13">Diphenol oxidase</fullName>
    </alternativeName>
    <alternativeName>
        <fullName evidence="13">Urishiol oxidase</fullName>
    </alternativeName>
</protein>
<keyword evidence="8 13" id="KW-0677">Repeat</keyword>
<comment type="subcellular location">
    <subcellularLocation>
        <location evidence="2 13">Secreted</location>
        <location evidence="2 13">Extracellular space</location>
        <location evidence="2 13">Apoplast</location>
    </subcellularLocation>
</comment>
<feature type="domain" description="Plastocyanin-like" evidence="15">
    <location>
        <begin position="923"/>
        <end position="1057"/>
    </location>
</feature>
<dbReference type="GO" id="GO:0052716">
    <property type="term" value="F:hydroquinone:oxygen oxidoreductase activity"/>
    <property type="evidence" value="ECO:0007669"/>
    <property type="project" value="UniProtKB-EC"/>
</dbReference>
<evidence type="ECO:0000259" key="14">
    <source>
        <dbReference type="Pfam" id="PF00394"/>
    </source>
</evidence>
<keyword evidence="12 13" id="KW-0439">Lignin degradation</keyword>
<keyword evidence="9 13" id="KW-0560">Oxidoreductase</keyword>
<dbReference type="Pfam" id="PF07731">
    <property type="entry name" value="Cu-oxidase_2"/>
    <property type="match status" value="1"/>
</dbReference>
<name>A0A445BD65_ARAHY</name>
<accession>A0A445BD65</accession>
<evidence type="ECO:0000256" key="12">
    <source>
        <dbReference type="ARBA" id="ARBA00023185"/>
    </source>
</evidence>
<dbReference type="InterPro" id="IPR001117">
    <property type="entry name" value="Cu-oxidase_2nd"/>
</dbReference>
<dbReference type="CDD" id="cd13897">
    <property type="entry name" value="CuRO_3_LCC_plant"/>
    <property type="match status" value="1"/>
</dbReference>
<evidence type="ECO:0000313" key="18">
    <source>
        <dbReference type="Proteomes" id="UP000289738"/>
    </source>
</evidence>
<dbReference type="InterPro" id="IPR017761">
    <property type="entry name" value="Laccase"/>
</dbReference>
<dbReference type="Proteomes" id="UP000289738">
    <property type="component" value="Chromosome A09"/>
</dbReference>
<dbReference type="STRING" id="3818.A0A445BD65"/>
<evidence type="ECO:0000256" key="5">
    <source>
        <dbReference type="ARBA" id="ARBA00022523"/>
    </source>
</evidence>
<feature type="domain" description="Plastocyanin-like" evidence="16">
    <location>
        <begin position="540"/>
        <end position="652"/>
    </location>
</feature>
<dbReference type="GO" id="GO:0048046">
    <property type="term" value="C:apoplast"/>
    <property type="evidence" value="ECO:0007669"/>
    <property type="project" value="UniProtKB-SubCell"/>
</dbReference>
<dbReference type="InterPro" id="IPR011706">
    <property type="entry name" value="Cu-oxidase_C"/>
</dbReference>
<dbReference type="AlphaFoldDB" id="A0A445BD65"/>
<dbReference type="FunFam" id="2.60.40.420:FF:000049">
    <property type="entry name" value="Laccase"/>
    <property type="match status" value="1"/>
</dbReference>
<comment type="function">
    <text evidence="13">Lignin degradation and detoxification of lignin-derived products.</text>
</comment>
<keyword evidence="11" id="KW-0325">Glycoprotein</keyword>
<dbReference type="NCBIfam" id="TIGR03389">
    <property type="entry name" value="laccase"/>
    <property type="match status" value="2"/>
</dbReference>
<dbReference type="GO" id="GO:0005507">
    <property type="term" value="F:copper ion binding"/>
    <property type="evidence" value="ECO:0007669"/>
    <property type="project" value="InterPro"/>
</dbReference>
<dbReference type="InterPro" id="IPR045087">
    <property type="entry name" value="Cu-oxidase_fam"/>
</dbReference>
<dbReference type="InterPro" id="IPR034289">
    <property type="entry name" value="CuRO_3_LCC"/>
</dbReference>
<dbReference type="InterPro" id="IPR034285">
    <property type="entry name" value="CuRO_2_LCC"/>
</dbReference>
<evidence type="ECO:0000259" key="16">
    <source>
        <dbReference type="Pfam" id="PF07732"/>
    </source>
</evidence>
<comment type="catalytic activity">
    <reaction evidence="1 13">
        <text>4 hydroquinone + O2 = 4 benzosemiquinone + 2 H2O</text>
        <dbReference type="Rhea" id="RHEA:11276"/>
        <dbReference type="ChEBI" id="CHEBI:15377"/>
        <dbReference type="ChEBI" id="CHEBI:15379"/>
        <dbReference type="ChEBI" id="CHEBI:17594"/>
        <dbReference type="ChEBI" id="CHEBI:17977"/>
        <dbReference type="EC" id="1.10.3.2"/>
    </reaction>
</comment>
<evidence type="ECO:0000256" key="9">
    <source>
        <dbReference type="ARBA" id="ARBA00023002"/>
    </source>
</evidence>
<dbReference type="CDD" id="cd13875">
    <property type="entry name" value="CuRO_2_LCC_plant"/>
    <property type="match status" value="2"/>
</dbReference>
<keyword evidence="18" id="KW-1185">Reference proteome</keyword>
<comment type="caution">
    <text evidence="17">The sequence shown here is derived from an EMBL/GenBank/DDBJ whole genome shotgun (WGS) entry which is preliminary data.</text>
</comment>
<evidence type="ECO:0000256" key="10">
    <source>
        <dbReference type="ARBA" id="ARBA00023008"/>
    </source>
</evidence>
<dbReference type="PROSITE" id="PS00080">
    <property type="entry name" value="MULTICOPPER_OXIDASE2"/>
    <property type="match status" value="1"/>
</dbReference>
<organism evidence="17 18">
    <name type="scientific">Arachis hypogaea</name>
    <name type="common">Peanut</name>
    <dbReference type="NCBI Taxonomy" id="3818"/>
    <lineage>
        <taxon>Eukaryota</taxon>
        <taxon>Viridiplantae</taxon>
        <taxon>Streptophyta</taxon>
        <taxon>Embryophyta</taxon>
        <taxon>Tracheophyta</taxon>
        <taxon>Spermatophyta</taxon>
        <taxon>Magnoliopsida</taxon>
        <taxon>eudicotyledons</taxon>
        <taxon>Gunneridae</taxon>
        <taxon>Pentapetalae</taxon>
        <taxon>rosids</taxon>
        <taxon>fabids</taxon>
        <taxon>Fabales</taxon>
        <taxon>Fabaceae</taxon>
        <taxon>Papilionoideae</taxon>
        <taxon>50 kb inversion clade</taxon>
        <taxon>dalbergioids sensu lato</taxon>
        <taxon>Dalbergieae</taxon>
        <taxon>Pterocarpus clade</taxon>
        <taxon>Arachis</taxon>
    </lineage>
</organism>